<dbReference type="Proteomes" id="UP000015101">
    <property type="component" value="Unassembled WGS sequence"/>
</dbReference>
<dbReference type="OMA" id="DYEITPR"/>
<dbReference type="CTD" id="20196647"/>
<organism evidence="6 7">
    <name type="scientific">Helobdella robusta</name>
    <name type="common">Californian leech</name>
    <dbReference type="NCBI Taxonomy" id="6412"/>
    <lineage>
        <taxon>Eukaryota</taxon>
        <taxon>Metazoa</taxon>
        <taxon>Spiralia</taxon>
        <taxon>Lophotrochozoa</taxon>
        <taxon>Annelida</taxon>
        <taxon>Clitellata</taxon>
        <taxon>Hirudinea</taxon>
        <taxon>Rhynchobdellida</taxon>
        <taxon>Glossiphoniidae</taxon>
        <taxon>Helobdella</taxon>
    </lineage>
</organism>
<dbReference type="RefSeq" id="XP_009028619.1">
    <property type="nucleotide sequence ID" value="XM_009030371.1"/>
</dbReference>
<evidence type="ECO:0000313" key="5">
    <source>
        <dbReference type="EMBL" id="ESN93355.1"/>
    </source>
</evidence>
<dbReference type="OrthoDB" id="5985519at2759"/>
<dbReference type="InterPro" id="IPR036465">
    <property type="entry name" value="vWFA_dom_sf"/>
</dbReference>
<evidence type="ECO:0000256" key="2">
    <source>
        <dbReference type="ARBA" id="ARBA00022525"/>
    </source>
</evidence>
<dbReference type="EMBL" id="KB097620">
    <property type="protein sequence ID" value="ESN93355.1"/>
    <property type="molecule type" value="Genomic_DNA"/>
</dbReference>
<dbReference type="EnsemblMetazoa" id="HelroT143252">
    <property type="protein sequence ID" value="HelroP143252"/>
    <property type="gene ID" value="HelroG143252"/>
</dbReference>
<comment type="subcellular location">
    <subcellularLocation>
        <location evidence="1">Secreted</location>
    </subcellularLocation>
</comment>
<gene>
    <name evidence="6" type="primary">20196647</name>
    <name evidence="5" type="ORF">HELRODRAFT_143252</name>
</gene>
<sequence>SSLAFVFDTTGSMGNDLKQVREGAQKIFDAVQRRKDKAINNYVFVPFNDPGVGPAIVTTDTTYFQQVLQNVQVHGGGDCPELCLTGIKTALDRAYPNSFLYVFTDASAKDVHLLSEVLNLIQTKQCQVVVFVLTGDCNNPQDPRFMAYFEIASTSGGQVFNLQKGQVNKV</sequence>
<proteinExistence type="predicted"/>
<dbReference type="EMBL" id="AMQM01007465">
    <property type="status" value="NOT_ANNOTATED_CDS"/>
    <property type="molecule type" value="Genomic_DNA"/>
</dbReference>
<reference evidence="5 7" key="2">
    <citation type="journal article" date="2013" name="Nature">
        <title>Insights into bilaterian evolution from three spiralian genomes.</title>
        <authorList>
            <person name="Simakov O."/>
            <person name="Marletaz F."/>
            <person name="Cho S.J."/>
            <person name="Edsinger-Gonzales E."/>
            <person name="Havlak P."/>
            <person name="Hellsten U."/>
            <person name="Kuo D.H."/>
            <person name="Larsson T."/>
            <person name="Lv J."/>
            <person name="Arendt D."/>
            <person name="Savage R."/>
            <person name="Osoegawa K."/>
            <person name="de Jong P."/>
            <person name="Grimwood J."/>
            <person name="Chapman J.A."/>
            <person name="Shapiro H."/>
            <person name="Aerts A."/>
            <person name="Otillar R.P."/>
            <person name="Terry A.Y."/>
            <person name="Boore J.L."/>
            <person name="Grigoriev I.V."/>
            <person name="Lindberg D.R."/>
            <person name="Seaver E.C."/>
            <person name="Weisblat D.A."/>
            <person name="Putnam N.H."/>
            <person name="Rokhsar D.S."/>
        </authorList>
    </citation>
    <scope>NUCLEOTIDE SEQUENCE</scope>
</reference>
<evidence type="ECO:0000313" key="7">
    <source>
        <dbReference type="Proteomes" id="UP000015101"/>
    </source>
</evidence>
<accession>T1EJ97</accession>
<reference evidence="6" key="3">
    <citation type="submission" date="2015-06" db="UniProtKB">
        <authorList>
            <consortium name="EnsemblMetazoa"/>
        </authorList>
    </citation>
    <scope>IDENTIFICATION</scope>
</reference>
<dbReference type="PANTHER" id="PTHR14905">
    <property type="entry name" value="NG37"/>
    <property type="match status" value="1"/>
</dbReference>
<evidence type="ECO:0000259" key="4">
    <source>
        <dbReference type="Pfam" id="PF25106"/>
    </source>
</evidence>
<evidence type="ECO:0000256" key="1">
    <source>
        <dbReference type="ARBA" id="ARBA00004613"/>
    </source>
</evidence>
<dbReference type="InParanoid" id="T1EJ97"/>
<dbReference type="GeneID" id="20196647"/>
<reference evidence="7" key="1">
    <citation type="submission" date="2012-12" db="EMBL/GenBank/DDBJ databases">
        <authorList>
            <person name="Hellsten U."/>
            <person name="Grimwood J."/>
            <person name="Chapman J.A."/>
            <person name="Shapiro H."/>
            <person name="Aerts A."/>
            <person name="Otillar R.P."/>
            <person name="Terry A.Y."/>
            <person name="Boore J.L."/>
            <person name="Simakov O."/>
            <person name="Marletaz F."/>
            <person name="Cho S.-J."/>
            <person name="Edsinger-Gonzales E."/>
            <person name="Havlak P."/>
            <person name="Kuo D.-H."/>
            <person name="Larsson T."/>
            <person name="Lv J."/>
            <person name="Arendt D."/>
            <person name="Savage R."/>
            <person name="Osoegawa K."/>
            <person name="de Jong P."/>
            <person name="Lindberg D.R."/>
            <person name="Seaver E.C."/>
            <person name="Weisblat D.A."/>
            <person name="Putnam N.H."/>
            <person name="Grigoriev I.V."/>
            <person name="Rokhsar D.S."/>
        </authorList>
    </citation>
    <scope>NUCLEOTIDE SEQUENCE</scope>
</reference>
<dbReference type="InterPro" id="IPR056861">
    <property type="entry name" value="HMCN1-like_VWA"/>
</dbReference>
<dbReference type="Pfam" id="PF25106">
    <property type="entry name" value="VWA_4"/>
    <property type="match status" value="1"/>
</dbReference>
<evidence type="ECO:0000313" key="6">
    <source>
        <dbReference type="EnsemblMetazoa" id="HelroP143252"/>
    </source>
</evidence>
<evidence type="ECO:0000256" key="3">
    <source>
        <dbReference type="ARBA" id="ARBA00022729"/>
    </source>
</evidence>
<dbReference type="STRING" id="6412.T1EJ97"/>
<keyword evidence="2" id="KW-0964">Secreted</keyword>
<dbReference type="HOGENOM" id="CLU_1574619_0_0_1"/>
<name>T1EJ97_HELRO</name>
<dbReference type="AlphaFoldDB" id="T1EJ97"/>
<dbReference type="Gene3D" id="3.40.50.410">
    <property type="entry name" value="von Willebrand factor, type A domain"/>
    <property type="match status" value="1"/>
</dbReference>
<dbReference type="KEGG" id="hro:HELRODRAFT_143252"/>
<protein>
    <recommendedName>
        <fullName evidence="4">Hemicentin-1-like von Willebrand factor A domain-containing protein</fullName>
    </recommendedName>
</protein>
<keyword evidence="3" id="KW-0732">Signal</keyword>
<keyword evidence="7" id="KW-1185">Reference proteome</keyword>
<dbReference type="eggNOG" id="KOG4475">
    <property type="taxonomic scope" value="Eukaryota"/>
</dbReference>
<dbReference type="CDD" id="cd00198">
    <property type="entry name" value="vWFA"/>
    <property type="match status" value="1"/>
</dbReference>
<dbReference type="SUPFAM" id="SSF53300">
    <property type="entry name" value="vWA-like"/>
    <property type="match status" value="1"/>
</dbReference>
<dbReference type="InterPro" id="IPR052577">
    <property type="entry name" value="VWA7"/>
</dbReference>
<dbReference type="PANTHER" id="PTHR14905:SF7">
    <property type="entry name" value="VON WILLEBRAND FACTOR A DOMAIN-CONTAINING PROTEIN 7"/>
    <property type="match status" value="1"/>
</dbReference>
<feature type="domain" description="Hemicentin-1-like von Willebrand factor A" evidence="4">
    <location>
        <begin position="2"/>
        <end position="164"/>
    </location>
</feature>